<reference evidence="1" key="1">
    <citation type="submission" date="2024-03" db="EMBL/GenBank/DDBJ databases">
        <title>Complete genome sequence of Sulfurisphaera javensis strain KD-1.</title>
        <authorList>
            <person name="Sakai H."/>
            <person name="Nur N."/>
            <person name="Suwanto A."/>
            <person name="Kurosawa N."/>
        </authorList>
    </citation>
    <scope>NUCLEOTIDE SEQUENCE</scope>
    <source>
        <strain evidence="1">KD-1</strain>
    </source>
</reference>
<dbReference type="KEGG" id="sjv:SJAV_19180"/>
<protein>
    <submittedName>
        <fullName evidence="1">Uncharacterized protein</fullName>
    </submittedName>
</protein>
<sequence length="30" mass="3319">MGLNLTVSDMKILAYVLHKINTDGEVKLDS</sequence>
<accession>A0AAT9GT24</accession>
<dbReference type="AlphaFoldDB" id="A0AAT9GT24"/>
<dbReference type="EMBL" id="AP031322">
    <property type="protein sequence ID" value="BFH73974.1"/>
    <property type="molecule type" value="Genomic_DNA"/>
</dbReference>
<evidence type="ECO:0000313" key="1">
    <source>
        <dbReference type="EMBL" id="BFH73974.1"/>
    </source>
</evidence>
<proteinExistence type="predicted"/>
<name>A0AAT9GT24_9CREN</name>
<gene>
    <name evidence="1" type="ORF">SJAV_19180</name>
</gene>
<organism evidence="1">
    <name type="scientific">Sulfurisphaera javensis</name>
    <dbReference type="NCBI Taxonomy" id="2049879"/>
    <lineage>
        <taxon>Archaea</taxon>
        <taxon>Thermoproteota</taxon>
        <taxon>Thermoprotei</taxon>
        <taxon>Sulfolobales</taxon>
        <taxon>Sulfolobaceae</taxon>
        <taxon>Sulfurisphaera</taxon>
    </lineage>
</organism>